<dbReference type="InterPro" id="IPR017452">
    <property type="entry name" value="GPCR_Rhodpsn_7TM"/>
</dbReference>
<feature type="transmembrane region" description="Helical" evidence="8">
    <location>
        <begin position="116"/>
        <end position="140"/>
    </location>
</feature>
<feature type="non-terminal residue" evidence="10">
    <location>
        <position position="311"/>
    </location>
</feature>
<feature type="transmembrane region" description="Helical" evidence="8">
    <location>
        <begin position="152"/>
        <end position="175"/>
    </location>
</feature>
<evidence type="ECO:0000256" key="5">
    <source>
        <dbReference type="ARBA" id="ARBA00023136"/>
    </source>
</evidence>
<dbReference type="OrthoDB" id="9631784at2759"/>
<organism evidence="10 11">
    <name type="scientific">Galbula dea</name>
    <dbReference type="NCBI Taxonomy" id="1109041"/>
    <lineage>
        <taxon>Eukaryota</taxon>
        <taxon>Metazoa</taxon>
        <taxon>Chordata</taxon>
        <taxon>Craniata</taxon>
        <taxon>Vertebrata</taxon>
        <taxon>Euteleostomi</taxon>
        <taxon>Archelosauria</taxon>
        <taxon>Archosauria</taxon>
        <taxon>Dinosauria</taxon>
        <taxon>Saurischia</taxon>
        <taxon>Theropoda</taxon>
        <taxon>Coelurosauria</taxon>
        <taxon>Aves</taxon>
        <taxon>Neognathae</taxon>
        <taxon>Neoaves</taxon>
        <taxon>Telluraves</taxon>
        <taxon>Coraciimorphae</taxon>
        <taxon>Piciformes</taxon>
        <taxon>Galbulidae</taxon>
        <taxon>Galbula</taxon>
    </lineage>
</organism>
<evidence type="ECO:0000256" key="8">
    <source>
        <dbReference type="SAM" id="Phobius"/>
    </source>
</evidence>
<keyword evidence="6" id="KW-0675">Receptor</keyword>
<dbReference type="InterPro" id="IPR000276">
    <property type="entry name" value="GPCR_Rhodpsn"/>
</dbReference>
<comment type="subcellular location">
    <subcellularLocation>
        <location evidence="1">Membrane</location>
        <topology evidence="1">Multi-pass membrane protein</topology>
    </subcellularLocation>
</comment>
<keyword evidence="11" id="KW-1185">Reference proteome</keyword>
<evidence type="ECO:0000256" key="1">
    <source>
        <dbReference type="ARBA" id="ARBA00004141"/>
    </source>
</evidence>
<name>A0A7K9SHM5_9PICI</name>
<evidence type="ECO:0000313" key="11">
    <source>
        <dbReference type="Proteomes" id="UP000566440"/>
    </source>
</evidence>
<keyword evidence="7" id="KW-0807">Transducer</keyword>
<keyword evidence="3 8" id="KW-1133">Transmembrane helix</keyword>
<feature type="transmembrane region" description="Helical" evidence="8">
    <location>
        <begin position="181"/>
        <end position="205"/>
    </location>
</feature>
<evidence type="ECO:0000256" key="6">
    <source>
        <dbReference type="ARBA" id="ARBA00023170"/>
    </source>
</evidence>
<comment type="caution">
    <text evidence="10">The sequence shown here is derived from an EMBL/GenBank/DDBJ whole genome shotgun (WGS) entry which is preliminary data.</text>
</comment>
<keyword evidence="5 8" id="KW-0472">Membrane</keyword>
<dbReference type="PANTHER" id="PTHR11334:SF68">
    <property type="entry name" value="G-PROTEIN COUPLED RECEPTORS FAMILY 1 PROFILE DOMAIN-CONTAINING PROTEIN-RELATED"/>
    <property type="match status" value="1"/>
</dbReference>
<protein>
    <submittedName>
        <fullName evidence="10">MRGX1 protein</fullName>
    </submittedName>
</protein>
<reference evidence="10 11" key="1">
    <citation type="submission" date="2019-09" db="EMBL/GenBank/DDBJ databases">
        <title>Bird 10,000 Genomes (B10K) Project - Family phase.</title>
        <authorList>
            <person name="Zhang G."/>
        </authorList>
    </citation>
    <scope>NUCLEOTIDE SEQUENCE [LARGE SCALE GENOMIC DNA]</scope>
    <source>
        <strain evidence="10">B10K-DU-001-62</strain>
        <tissue evidence="10">Muscle</tissue>
    </source>
</reference>
<dbReference type="GO" id="GO:0004930">
    <property type="term" value="F:G protein-coupled receptor activity"/>
    <property type="evidence" value="ECO:0007669"/>
    <property type="project" value="UniProtKB-KW"/>
</dbReference>
<dbReference type="Proteomes" id="UP000566440">
    <property type="component" value="Unassembled WGS sequence"/>
</dbReference>
<dbReference type="PRINTS" id="PR00237">
    <property type="entry name" value="GPCRRHODOPSN"/>
</dbReference>
<feature type="transmembrane region" description="Helical" evidence="8">
    <location>
        <begin position="73"/>
        <end position="96"/>
    </location>
</feature>
<keyword evidence="4" id="KW-0297">G-protein coupled receptor</keyword>
<dbReference type="PRINTS" id="PR02108">
    <property type="entry name" value="MRGPCRFAMILY"/>
</dbReference>
<keyword evidence="2 8" id="KW-0812">Transmembrane</keyword>
<evidence type="ECO:0000259" key="9">
    <source>
        <dbReference type="PROSITE" id="PS50262"/>
    </source>
</evidence>
<feature type="transmembrane region" description="Helical" evidence="8">
    <location>
        <begin position="246"/>
        <end position="272"/>
    </location>
</feature>
<evidence type="ECO:0000313" key="10">
    <source>
        <dbReference type="EMBL" id="NXI35480.1"/>
    </source>
</evidence>
<evidence type="ECO:0000256" key="7">
    <source>
        <dbReference type="ARBA" id="ARBA00023224"/>
    </source>
</evidence>
<dbReference type="PANTHER" id="PTHR11334">
    <property type="entry name" value="MAS-RELATED G-PROTEIN COUPLED RECEPTOR"/>
    <property type="match status" value="1"/>
</dbReference>
<feature type="transmembrane region" description="Helical" evidence="8">
    <location>
        <begin position="40"/>
        <end position="61"/>
    </location>
</feature>
<dbReference type="GO" id="GO:0005886">
    <property type="term" value="C:plasma membrane"/>
    <property type="evidence" value="ECO:0007669"/>
    <property type="project" value="TreeGrafter"/>
</dbReference>
<feature type="domain" description="G-protein coupled receptors family 1 profile" evidence="9">
    <location>
        <begin position="53"/>
        <end position="269"/>
    </location>
</feature>
<dbReference type="SUPFAM" id="SSF81321">
    <property type="entry name" value="Family A G protein-coupled receptor-like"/>
    <property type="match status" value="1"/>
</dbReference>
<proteinExistence type="predicted"/>
<dbReference type="EMBL" id="VWZX01001025">
    <property type="protein sequence ID" value="NXI35480.1"/>
    <property type="molecule type" value="Genomic_DNA"/>
</dbReference>
<evidence type="ECO:0000256" key="3">
    <source>
        <dbReference type="ARBA" id="ARBA00022989"/>
    </source>
</evidence>
<evidence type="ECO:0000256" key="2">
    <source>
        <dbReference type="ARBA" id="ARBA00022692"/>
    </source>
</evidence>
<dbReference type="Gene3D" id="1.20.1070.10">
    <property type="entry name" value="Rhodopsin 7-helix transmembrane proteins"/>
    <property type="match status" value="1"/>
</dbReference>
<dbReference type="AlphaFoldDB" id="A0A7K9SHM5"/>
<feature type="transmembrane region" description="Helical" evidence="8">
    <location>
        <begin position="217"/>
        <end position="240"/>
    </location>
</feature>
<gene>
    <name evidence="10" type="primary">Mrgprx1</name>
    <name evidence="10" type="ORF">GALDEA_R00993</name>
</gene>
<dbReference type="InterPro" id="IPR026234">
    <property type="entry name" value="MRGPCRFAMILY"/>
</dbReference>
<feature type="non-terminal residue" evidence="10">
    <location>
        <position position="1"/>
    </location>
</feature>
<sequence length="311" mass="34497">IERASWSQPGGTSYNRSWHQRLEDDDYSWTDCEAGHLSKVVVTLLTCLCGLVGNGAVLWFLSSCVHRKPITIYVLNLAAADFTFLLSITVALVLFSGPDRLCHRLGSQDVTTVLNIIIFFTFTARVYLLAAFSATMSLSILPLACCPCHRSWHLPVLTCVLLWALSFLLTVILYFCPAALMVFILSYFLSVFTLVISGLILLARVLSWSQQYPPRKLCVMVLLAVIFFPFLTADFGFWLLLRLFDFSVFVLAASVPLASVNSSINPVIYFLAGSCTKKFTLSAKVALQGAFEDVTEPPTRGEAPKEHTVET</sequence>
<evidence type="ECO:0000256" key="4">
    <source>
        <dbReference type="ARBA" id="ARBA00023040"/>
    </source>
</evidence>
<dbReference type="PROSITE" id="PS50262">
    <property type="entry name" value="G_PROTEIN_RECEP_F1_2"/>
    <property type="match status" value="1"/>
</dbReference>
<accession>A0A7K9SHM5</accession>